<keyword evidence="2" id="KW-1185">Reference proteome</keyword>
<dbReference type="AlphaFoldDB" id="A0AAX1F8H1"/>
<evidence type="ECO:0000313" key="2">
    <source>
        <dbReference type="Proteomes" id="UP000326695"/>
    </source>
</evidence>
<accession>A0AAX1F8H1</accession>
<sequence>MATSIVYLGSGSDSDMLCTMARNRLDFLCLLAIGYDEICRGDLLLLPPNHNKDKLFVKPNLPFALGWEILSTPLFLSLERRL</sequence>
<name>A0AAX1F8H1_9NEIS</name>
<proteinExistence type="predicted"/>
<reference evidence="2" key="1">
    <citation type="journal article" date="2019" name="J. Anim. Genet.">
        <title>Description and whole genome sequencing of Eikenella exigua sp. nov., isolated from brain abscess and blood.</title>
        <authorList>
            <person name="Stormo K.A."/>
            <person name="Nygaard R.M."/>
            <person name="Bruvold T.S."/>
            <person name="Dimmen G."/>
            <person name="Lindemann P.C."/>
            <person name="Jordal S."/>
            <person name="Kommedal O."/>
        </authorList>
    </citation>
    <scope>NUCLEOTIDE SEQUENCE [LARGE SCALE GENOMIC DNA]</scope>
    <source>
        <strain evidence="2">PXX</strain>
    </source>
</reference>
<dbReference type="Proteomes" id="UP000326695">
    <property type="component" value="Chromosome"/>
</dbReference>
<dbReference type="KEGG" id="eex:EZJ17_07005"/>
<gene>
    <name evidence="1" type="ORF">EZJ17_07005</name>
</gene>
<dbReference type="RefSeq" id="WP_151086342.1">
    <property type="nucleotide sequence ID" value="NZ_CP038018.1"/>
</dbReference>
<dbReference type="EMBL" id="CP038018">
    <property type="protein sequence ID" value="QED92381.1"/>
    <property type="molecule type" value="Genomic_DNA"/>
</dbReference>
<evidence type="ECO:0000313" key="1">
    <source>
        <dbReference type="EMBL" id="QED92381.1"/>
    </source>
</evidence>
<protein>
    <submittedName>
        <fullName evidence="1">Uncharacterized protein</fullName>
    </submittedName>
</protein>
<organism evidence="1 2">
    <name type="scientific">Eikenella exigua</name>
    <dbReference type="NCBI Taxonomy" id="2528037"/>
    <lineage>
        <taxon>Bacteria</taxon>
        <taxon>Pseudomonadati</taxon>
        <taxon>Pseudomonadota</taxon>
        <taxon>Betaproteobacteria</taxon>
        <taxon>Neisseriales</taxon>
        <taxon>Neisseriaceae</taxon>
        <taxon>Eikenella</taxon>
    </lineage>
</organism>